<feature type="compositionally biased region" description="Basic and acidic residues" evidence="1">
    <location>
        <begin position="508"/>
        <end position="519"/>
    </location>
</feature>
<feature type="region of interest" description="Disordered" evidence="1">
    <location>
        <begin position="508"/>
        <end position="535"/>
    </location>
</feature>
<keyword evidence="3" id="KW-1185">Reference proteome</keyword>
<feature type="compositionally biased region" description="Basic residues" evidence="1">
    <location>
        <begin position="1"/>
        <end position="11"/>
    </location>
</feature>
<evidence type="ECO:0000313" key="2">
    <source>
        <dbReference type="EMBL" id="KAL3784585.1"/>
    </source>
</evidence>
<evidence type="ECO:0000256" key="1">
    <source>
        <dbReference type="SAM" id="MobiDB-lite"/>
    </source>
</evidence>
<feature type="region of interest" description="Disordered" evidence="1">
    <location>
        <begin position="255"/>
        <end position="276"/>
    </location>
</feature>
<dbReference type="AlphaFoldDB" id="A0ABD3P8S2"/>
<name>A0ABD3P8S2_9STRA</name>
<proteinExistence type="predicted"/>
<feature type="compositionally biased region" description="Low complexity" evidence="1">
    <location>
        <begin position="258"/>
        <end position="272"/>
    </location>
</feature>
<evidence type="ECO:0000313" key="3">
    <source>
        <dbReference type="Proteomes" id="UP001530400"/>
    </source>
</evidence>
<gene>
    <name evidence="2" type="ORF">ACHAWO_007541</name>
</gene>
<dbReference type="Proteomes" id="UP001530400">
    <property type="component" value="Unassembled WGS sequence"/>
</dbReference>
<accession>A0ABD3P8S2</accession>
<feature type="compositionally biased region" description="Acidic residues" evidence="1">
    <location>
        <begin position="594"/>
        <end position="606"/>
    </location>
</feature>
<feature type="region of interest" description="Disordered" evidence="1">
    <location>
        <begin position="1"/>
        <end position="78"/>
    </location>
</feature>
<protein>
    <submittedName>
        <fullName evidence="2">Uncharacterized protein</fullName>
    </submittedName>
</protein>
<feature type="region of interest" description="Disordered" evidence="1">
    <location>
        <begin position="571"/>
        <end position="606"/>
    </location>
</feature>
<dbReference type="EMBL" id="JALLPJ020000721">
    <property type="protein sequence ID" value="KAL3784585.1"/>
    <property type="molecule type" value="Genomic_DNA"/>
</dbReference>
<comment type="caution">
    <text evidence="2">The sequence shown here is derived from an EMBL/GenBank/DDBJ whole genome shotgun (WGS) entry which is preliminary data.</text>
</comment>
<reference evidence="2 3" key="1">
    <citation type="submission" date="2024-10" db="EMBL/GenBank/DDBJ databases">
        <title>Updated reference genomes for cyclostephanoid diatoms.</title>
        <authorList>
            <person name="Roberts W.R."/>
            <person name="Alverson A.J."/>
        </authorList>
    </citation>
    <scope>NUCLEOTIDE SEQUENCE [LARGE SCALE GENOMIC DNA]</scope>
    <source>
        <strain evidence="2 3">AJA010-31</strain>
    </source>
</reference>
<sequence length="606" mass="69462">MAKTKAAKRKSNSNWTGADHSDRTAKRIASLQKKQRKQQQKLLAKQETDNTDINDAVKQQPKVKTSKRPRLSSQVPHNTYKRTHLAHDNQHTIEMSKLRLATSQIQRQVDFLHQRLESWDPSDPTNDFIIKEDDNGQVVVTGDVREIEQRMEVDALNRRMDEEAREKAKGEQILIEAQRGVNSSLGRRKANLRKKPRPGPETWKLRGAARPAWQVYDFDTRYVDPHIKALEDHKERMKRSINVFTLCRGRFAMEYPPTSTTNNTNNTTNSNNKQDDSELFIPPQPHCRTYLSLLTQLGSLHLTRKNYASARSSFLSVLELEGYHHPSSITNARNQLMNMYLSTNRPFAARQLWNMLPNDTSAWIRYSAALMEYVSWNLLGENGSSQINAEKALADAIKGNVYVVYALGWKDVFDRAMEYTVDVVEWGDGGESGSIMEAVEYYGCGCLEDEEEMERGLAVWLGTDGSLDWVRSFVLRVLTDEDYGRQYKDVRSVLLGWETRLAKEEEVYEKEKESTKEMSESGDIMESGDNKEEEEEPDLLMYAGMFRTAMDWLQDAGEFKKSPTDNYIVTVANDDRKETKPDAPMIFDQRSDSESDGDSGDSSEEE</sequence>
<organism evidence="2 3">
    <name type="scientific">Cyclotella atomus</name>
    <dbReference type="NCBI Taxonomy" id="382360"/>
    <lineage>
        <taxon>Eukaryota</taxon>
        <taxon>Sar</taxon>
        <taxon>Stramenopiles</taxon>
        <taxon>Ochrophyta</taxon>
        <taxon>Bacillariophyta</taxon>
        <taxon>Coscinodiscophyceae</taxon>
        <taxon>Thalassiosirophycidae</taxon>
        <taxon>Stephanodiscales</taxon>
        <taxon>Stephanodiscaceae</taxon>
        <taxon>Cyclotella</taxon>
    </lineage>
</organism>